<dbReference type="Proteomes" id="UP000054565">
    <property type="component" value="Unassembled WGS sequence"/>
</dbReference>
<evidence type="ECO:0000313" key="1">
    <source>
        <dbReference type="EMBL" id="KMP08452.1"/>
    </source>
</evidence>
<proteinExistence type="predicted"/>
<name>A0A0J7BE68_COCIT</name>
<dbReference type="AlphaFoldDB" id="A0A0J7BE68"/>
<dbReference type="EMBL" id="DS028097">
    <property type="protein sequence ID" value="KMP08452.1"/>
    <property type="molecule type" value="Genomic_DNA"/>
</dbReference>
<evidence type="ECO:0000313" key="2">
    <source>
        <dbReference type="Proteomes" id="UP000054565"/>
    </source>
</evidence>
<protein>
    <submittedName>
        <fullName evidence="1">Uncharacterized protein</fullName>
    </submittedName>
</protein>
<sequence>MARTNASYHGSQLEWLEKSNLRKAMTEKSYLLPFNSPKLRRLIDSKSSIIATRIANGHIPEQLDLLGLLSSELGSTSRTRIEPSYRTIGSMWTNETANVAPKSMRTNCERPLTTILIPKRGKEIRHESVPSRNNQLRSNCSLELPRTPPYQIMKLFLQSAPIHSLASKKINHPSLNCAEDHSKDKQGPDAWISIYTQTLTFCCTNVSEIWVIYRDRICNVYTVHDPAAFALGTPQLRSNNRSGKYNIERERI</sequence>
<organism evidence="1 2">
    <name type="scientific">Coccidioides immitis RMSCC 2394</name>
    <dbReference type="NCBI Taxonomy" id="404692"/>
    <lineage>
        <taxon>Eukaryota</taxon>
        <taxon>Fungi</taxon>
        <taxon>Dikarya</taxon>
        <taxon>Ascomycota</taxon>
        <taxon>Pezizomycotina</taxon>
        <taxon>Eurotiomycetes</taxon>
        <taxon>Eurotiomycetidae</taxon>
        <taxon>Onygenales</taxon>
        <taxon>Onygenaceae</taxon>
        <taxon>Coccidioides</taxon>
    </lineage>
</organism>
<accession>A0A0J7BE68</accession>
<reference evidence="2" key="1">
    <citation type="journal article" date="2010" name="Genome Res.">
        <title>Population genomic sequencing of Coccidioides fungi reveals recent hybridization and transposon control.</title>
        <authorList>
            <person name="Neafsey D.E."/>
            <person name="Barker B.M."/>
            <person name="Sharpton T.J."/>
            <person name="Stajich J.E."/>
            <person name="Park D.J."/>
            <person name="Whiston E."/>
            <person name="Hung C.-Y."/>
            <person name="McMahan C."/>
            <person name="White J."/>
            <person name="Sykes S."/>
            <person name="Heiman D."/>
            <person name="Young S."/>
            <person name="Zeng Q."/>
            <person name="Abouelleil A."/>
            <person name="Aftuck L."/>
            <person name="Bessette D."/>
            <person name="Brown A."/>
            <person name="FitzGerald M."/>
            <person name="Lui A."/>
            <person name="Macdonald J.P."/>
            <person name="Priest M."/>
            <person name="Orbach M.J."/>
            <person name="Galgiani J.N."/>
            <person name="Kirkland T.N."/>
            <person name="Cole G.T."/>
            <person name="Birren B.W."/>
            <person name="Henn M.R."/>
            <person name="Taylor J.W."/>
            <person name="Rounsley S.D."/>
        </authorList>
    </citation>
    <scope>NUCLEOTIDE SEQUENCE [LARGE SCALE GENOMIC DNA]</scope>
    <source>
        <strain evidence="2">RMSCC 2394</strain>
    </source>
</reference>
<gene>
    <name evidence="1" type="ORF">CIRG_08133</name>
</gene>